<dbReference type="GO" id="GO:0032543">
    <property type="term" value="P:mitochondrial translation"/>
    <property type="evidence" value="ECO:0007669"/>
    <property type="project" value="TreeGrafter"/>
</dbReference>
<dbReference type="PROSITE" id="PS00178">
    <property type="entry name" value="AA_TRNA_LIGASE_I"/>
    <property type="match status" value="1"/>
</dbReference>
<dbReference type="Proteomes" id="UP000078046">
    <property type="component" value="Unassembled WGS sequence"/>
</dbReference>
<evidence type="ECO:0000256" key="5">
    <source>
        <dbReference type="ARBA" id="ARBA00022840"/>
    </source>
</evidence>
<dbReference type="EC" id="6.1.1.5" evidence="2"/>
<dbReference type="PANTHER" id="PTHR42765:SF1">
    <property type="entry name" value="ISOLEUCINE--TRNA LIGASE, MITOCHONDRIAL"/>
    <property type="match status" value="1"/>
</dbReference>
<accession>A0A177ARG9</accession>
<keyword evidence="6 9" id="KW-0648">Protein biosynthesis</keyword>
<dbReference type="InterPro" id="IPR002300">
    <property type="entry name" value="aa-tRNA-synth_Ia"/>
</dbReference>
<dbReference type="SUPFAM" id="SSF52374">
    <property type="entry name" value="Nucleotidylyl transferase"/>
    <property type="match status" value="1"/>
</dbReference>
<keyword evidence="7 9" id="KW-0030">Aminoacyl-tRNA synthetase</keyword>
<evidence type="ECO:0000313" key="11">
    <source>
        <dbReference type="EMBL" id="OAF64606.1"/>
    </source>
</evidence>
<reference evidence="11 12" key="1">
    <citation type="submission" date="2016-04" db="EMBL/GenBank/DDBJ databases">
        <title>The genome of Intoshia linei affirms orthonectids as highly simplified spiralians.</title>
        <authorList>
            <person name="Mikhailov K.V."/>
            <person name="Slusarev G.S."/>
            <person name="Nikitin M.A."/>
            <person name="Logacheva M.D."/>
            <person name="Penin A."/>
            <person name="Aleoshin V."/>
            <person name="Panchin Y.V."/>
        </authorList>
    </citation>
    <scope>NUCLEOTIDE SEQUENCE [LARGE SCALE GENOMIC DNA]</scope>
    <source>
        <strain evidence="11">Intl2013</strain>
        <tissue evidence="11">Whole animal</tissue>
    </source>
</reference>
<dbReference type="InterPro" id="IPR002301">
    <property type="entry name" value="Ile-tRNA-ligase"/>
</dbReference>
<dbReference type="EMBL" id="LWCA01001723">
    <property type="protein sequence ID" value="OAF64606.1"/>
    <property type="molecule type" value="Genomic_DNA"/>
</dbReference>
<name>A0A177ARG9_9BILA</name>
<evidence type="ECO:0000256" key="6">
    <source>
        <dbReference type="ARBA" id="ARBA00022917"/>
    </source>
</evidence>
<dbReference type="InterPro" id="IPR001412">
    <property type="entry name" value="aa-tRNA-synth_I_CS"/>
</dbReference>
<dbReference type="InterPro" id="IPR009008">
    <property type="entry name" value="Val/Leu/Ile-tRNA-synth_edit"/>
</dbReference>
<dbReference type="InterPro" id="IPR014729">
    <property type="entry name" value="Rossmann-like_a/b/a_fold"/>
</dbReference>
<dbReference type="GO" id="GO:0005524">
    <property type="term" value="F:ATP binding"/>
    <property type="evidence" value="ECO:0007669"/>
    <property type="project" value="UniProtKB-KW"/>
</dbReference>
<evidence type="ECO:0000256" key="8">
    <source>
        <dbReference type="ARBA" id="ARBA00032665"/>
    </source>
</evidence>
<gene>
    <name evidence="11" type="ORF">A3Q56_07681</name>
</gene>
<dbReference type="Gene3D" id="3.90.740.10">
    <property type="entry name" value="Valyl/Leucyl/Isoleucyl-tRNA synthetase, editing domain"/>
    <property type="match status" value="1"/>
</dbReference>
<dbReference type="GO" id="GO:0006428">
    <property type="term" value="P:isoleucyl-tRNA aminoacylation"/>
    <property type="evidence" value="ECO:0007669"/>
    <property type="project" value="InterPro"/>
</dbReference>
<dbReference type="AlphaFoldDB" id="A0A177ARG9"/>
<comment type="caution">
    <text evidence="11">The sequence shown here is derived from an EMBL/GenBank/DDBJ whole genome shotgun (WGS) entry which is preliminary data.</text>
</comment>
<feature type="domain" description="Aminoacyl-tRNA synthetase class Ia" evidence="10">
    <location>
        <begin position="42"/>
        <end position="630"/>
    </location>
</feature>
<keyword evidence="4 9" id="KW-0547">Nucleotide-binding</keyword>
<proteinExistence type="inferred from homology"/>
<evidence type="ECO:0000256" key="4">
    <source>
        <dbReference type="ARBA" id="ARBA00022741"/>
    </source>
</evidence>
<dbReference type="GO" id="GO:0002161">
    <property type="term" value="F:aminoacyl-tRNA deacylase activity"/>
    <property type="evidence" value="ECO:0007669"/>
    <property type="project" value="InterPro"/>
</dbReference>
<keyword evidence="3 9" id="KW-0436">Ligase</keyword>
<dbReference type="SUPFAM" id="SSF50677">
    <property type="entry name" value="ValRS/IleRS/LeuRS editing domain"/>
    <property type="match status" value="1"/>
</dbReference>
<organism evidence="11 12">
    <name type="scientific">Intoshia linei</name>
    <dbReference type="NCBI Taxonomy" id="1819745"/>
    <lineage>
        <taxon>Eukaryota</taxon>
        <taxon>Metazoa</taxon>
        <taxon>Spiralia</taxon>
        <taxon>Lophotrochozoa</taxon>
        <taxon>Mesozoa</taxon>
        <taxon>Orthonectida</taxon>
        <taxon>Rhopaluridae</taxon>
        <taxon>Intoshia</taxon>
    </lineage>
</organism>
<dbReference type="OrthoDB" id="10264412at2759"/>
<dbReference type="Pfam" id="PF00133">
    <property type="entry name" value="tRNA-synt_1"/>
    <property type="match status" value="1"/>
</dbReference>
<dbReference type="GO" id="GO:0005739">
    <property type="term" value="C:mitochondrion"/>
    <property type="evidence" value="ECO:0007669"/>
    <property type="project" value="TreeGrafter"/>
</dbReference>
<evidence type="ECO:0000256" key="1">
    <source>
        <dbReference type="ARBA" id="ARBA00005594"/>
    </source>
</evidence>
<protein>
    <recommendedName>
        <fullName evidence="2">isoleucine--tRNA ligase</fullName>
        <ecNumber evidence="2">6.1.1.5</ecNumber>
    </recommendedName>
    <alternativeName>
        <fullName evidence="8">Isoleucyl-tRNA synthetase</fullName>
    </alternativeName>
</protein>
<dbReference type="GO" id="GO:0004822">
    <property type="term" value="F:isoleucine-tRNA ligase activity"/>
    <property type="evidence" value="ECO:0007669"/>
    <property type="project" value="UniProtKB-EC"/>
</dbReference>
<evidence type="ECO:0000256" key="3">
    <source>
        <dbReference type="ARBA" id="ARBA00022598"/>
    </source>
</evidence>
<keyword evidence="5 9" id="KW-0067">ATP-binding</keyword>
<evidence type="ECO:0000256" key="2">
    <source>
        <dbReference type="ARBA" id="ARBA00013165"/>
    </source>
</evidence>
<comment type="similarity">
    <text evidence="1 9">Belongs to the class-I aminoacyl-tRNA synthetase family.</text>
</comment>
<dbReference type="InterPro" id="IPR050081">
    <property type="entry name" value="Ile-tRNA_ligase"/>
</dbReference>
<evidence type="ECO:0000313" key="12">
    <source>
        <dbReference type="Proteomes" id="UP000078046"/>
    </source>
</evidence>
<dbReference type="PRINTS" id="PR00984">
    <property type="entry name" value="TRNASYNTHILE"/>
</dbReference>
<evidence type="ECO:0000256" key="9">
    <source>
        <dbReference type="RuleBase" id="RU363035"/>
    </source>
</evidence>
<dbReference type="Gene3D" id="3.40.50.620">
    <property type="entry name" value="HUPs"/>
    <property type="match status" value="2"/>
</dbReference>
<dbReference type="PANTHER" id="PTHR42765">
    <property type="entry name" value="SOLEUCYL-TRNA SYNTHETASE"/>
    <property type="match status" value="1"/>
</dbReference>
<sequence length="647" mass="74526">MYKNTVRLPKTTFSLGIKNTSIVREKEIESVCNFNDIWSKLIKNRKIFTLLDGPPYANGPVHIGHALNKILKDVTLRFKYLCGYSLDYKPGWDCHGMPIEHKVIQQLDNYNEYLVREKSRKLANDSIMLQSTSIQNWGMLHDYKEKYLTMSEPYRISEIKAFYKLINKNLVSQKNMPVHWSPTSKSALSDSELIYNENHVSNSAYVAFKLDTSDNLNYLSKYPIFALIWTTTIWTLHNNEAIMFNEKIKYSLFESSSLRKTFLVCDCFSNALETLVGSCKKINTFDGSKLFHSRYINKLDSKILPFLDSTHVTLEKGTGLVHASPNHGIEDFQVFFNKNIKPNPCFVGTSGEILKSNGGLTGEVVLTQELDDKLITLYGDDIIKIEPYKHSYPYDWRTNKPVIFRNCKQWFFDIEKVKPKVFNLLDQVSIIPNVYRNQMEATIRSKSYWCISRQRAWGVPIPMFYKNGIPIISKELQSKTIEFFEMTGVENWWKSYTQLHLQQSQNCLEGALKETDVFDIWFDSGLVNFIVKNGNTSDVCIEGIDQIGAWFLTSMFLNVALVDKIPFRNICVHGFVVDGNKSKMSKSIGNTICPEEIIVGGEKIHLNPSYGVDVLRYWAVSNPHDAQIQLSKDKLDYCVSKIFKVFL</sequence>
<evidence type="ECO:0000256" key="7">
    <source>
        <dbReference type="ARBA" id="ARBA00023146"/>
    </source>
</evidence>
<evidence type="ECO:0000259" key="10">
    <source>
        <dbReference type="Pfam" id="PF00133"/>
    </source>
</evidence>
<keyword evidence="12" id="KW-1185">Reference proteome</keyword>